<feature type="region of interest" description="Disordered" evidence="4">
    <location>
        <begin position="184"/>
        <end position="211"/>
    </location>
</feature>
<evidence type="ECO:0000256" key="1">
    <source>
        <dbReference type="ARBA" id="ARBA00022723"/>
    </source>
</evidence>
<gene>
    <name evidence="6" type="ORF">MHI_LOCUS401423</name>
</gene>
<sequence>MELFVCNNCFATPHRGKKPFCLTQCGHIYCNGCIRQGNNKHRQTLLAPLLVSETHTDTRETMPAMSTDRYLFRGIATTLAVQSRKFLRSVERIVGIVTKDIWFSKQSDKNYARTLSRNLRNVEVPLLQSDAEHESNQGQVPQAENGEHRTKEETDVFRDSTFEIQGFKLFQRYVHAKVQQPENFQNEVHKPTSNSYVSSRGTNVSSSKSFNATKGKATLDSFRIPFDPRAMRSIDSRATSTANSTYL</sequence>
<evidence type="ECO:0000256" key="4">
    <source>
        <dbReference type="SAM" id="MobiDB-lite"/>
    </source>
</evidence>
<feature type="domain" description="RING-type" evidence="5">
    <location>
        <begin position="6"/>
        <end position="38"/>
    </location>
</feature>
<name>A0A6V7H7B3_9HYME</name>
<protein>
    <recommendedName>
        <fullName evidence="5">RING-type domain-containing protein</fullName>
    </recommendedName>
</protein>
<proteinExistence type="predicted"/>
<keyword evidence="1" id="KW-0479">Metal-binding</keyword>
<evidence type="ECO:0000259" key="5">
    <source>
        <dbReference type="Pfam" id="PF14634"/>
    </source>
</evidence>
<dbReference type="PROSITE" id="PS00518">
    <property type="entry name" value="ZF_RING_1"/>
    <property type="match status" value="1"/>
</dbReference>
<accession>A0A6V7H7B3</accession>
<evidence type="ECO:0000313" key="6">
    <source>
        <dbReference type="EMBL" id="CAD1473624.1"/>
    </source>
</evidence>
<dbReference type="InterPro" id="IPR017907">
    <property type="entry name" value="Znf_RING_CS"/>
</dbReference>
<feature type="region of interest" description="Disordered" evidence="4">
    <location>
        <begin position="129"/>
        <end position="153"/>
    </location>
</feature>
<evidence type="ECO:0000313" key="7">
    <source>
        <dbReference type="Proteomes" id="UP000752696"/>
    </source>
</evidence>
<dbReference type="EMBL" id="CAJDYZ010006751">
    <property type="protein sequence ID" value="CAD1473624.1"/>
    <property type="molecule type" value="Genomic_DNA"/>
</dbReference>
<dbReference type="SUPFAM" id="SSF57850">
    <property type="entry name" value="RING/U-box"/>
    <property type="match status" value="1"/>
</dbReference>
<evidence type="ECO:0000256" key="3">
    <source>
        <dbReference type="ARBA" id="ARBA00022833"/>
    </source>
</evidence>
<keyword evidence="2" id="KW-0863">Zinc-finger</keyword>
<keyword evidence="7" id="KW-1185">Reference proteome</keyword>
<dbReference type="GO" id="GO:0008270">
    <property type="term" value="F:zinc ion binding"/>
    <property type="evidence" value="ECO:0007669"/>
    <property type="project" value="UniProtKB-KW"/>
</dbReference>
<keyword evidence="3" id="KW-0862">Zinc</keyword>
<organism evidence="6 7">
    <name type="scientific">Heterotrigona itama</name>
    <dbReference type="NCBI Taxonomy" id="395501"/>
    <lineage>
        <taxon>Eukaryota</taxon>
        <taxon>Metazoa</taxon>
        <taxon>Ecdysozoa</taxon>
        <taxon>Arthropoda</taxon>
        <taxon>Hexapoda</taxon>
        <taxon>Insecta</taxon>
        <taxon>Pterygota</taxon>
        <taxon>Neoptera</taxon>
        <taxon>Endopterygota</taxon>
        <taxon>Hymenoptera</taxon>
        <taxon>Apocrita</taxon>
        <taxon>Aculeata</taxon>
        <taxon>Apoidea</taxon>
        <taxon>Anthophila</taxon>
        <taxon>Apidae</taxon>
        <taxon>Heterotrigona</taxon>
    </lineage>
</organism>
<dbReference type="InterPro" id="IPR001841">
    <property type="entry name" value="Znf_RING"/>
</dbReference>
<evidence type="ECO:0000256" key="2">
    <source>
        <dbReference type="ARBA" id="ARBA00022771"/>
    </source>
</evidence>
<reference evidence="6" key="1">
    <citation type="submission" date="2020-07" db="EMBL/GenBank/DDBJ databases">
        <authorList>
            <person name="Nazaruddin N."/>
        </authorList>
    </citation>
    <scope>NUCLEOTIDE SEQUENCE</scope>
</reference>
<dbReference type="OrthoDB" id="2535391at2759"/>
<dbReference type="Proteomes" id="UP000752696">
    <property type="component" value="Unassembled WGS sequence"/>
</dbReference>
<dbReference type="AlphaFoldDB" id="A0A6V7H7B3"/>
<dbReference type="Pfam" id="PF14634">
    <property type="entry name" value="zf-RING_5"/>
    <property type="match status" value="1"/>
</dbReference>
<comment type="caution">
    <text evidence="6">The sequence shown here is derived from an EMBL/GenBank/DDBJ whole genome shotgun (WGS) entry which is preliminary data.</text>
</comment>